<dbReference type="EMBL" id="MAXA01000202">
    <property type="protein sequence ID" value="OHV28898.1"/>
    <property type="molecule type" value="Genomic_DNA"/>
</dbReference>
<evidence type="ECO:0000313" key="2">
    <source>
        <dbReference type="Proteomes" id="UP000179769"/>
    </source>
</evidence>
<proteinExistence type="predicted"/>
<reference evidence="2" key="1">
    <citation type="submission" date="2016-07" db="EMBL/GenBank/DDBJ databases">
        <title>Frankia sp. NRRL B-16219 Genome sequencing.</title>
        <authorList>
            <person name="Ghodhbane-Gtari F."/>
            <person name="Swanson E."/>
            <person name="Gueddou A."/>
            <person name="Louati M."/>
            <person name="Nouioui I."/>
            <person name="Hezbri K."/>
            <person name="Abebe-Akele F."/>
            <person name="Simpson S."/>
            <person name="Morris K."/>
            <person name="Thomas K."/>
            <person name="Gtari M."/>
            <person name="Tisa L.S."/>
        </authorList>
    </citation>
    <scope>NUCLEOTIDE SEQUENCE [LARGE SCALE GENOMIC DNA]</scope>
    <source>
        <strain evidence="2">NRRL B-16219</strain>
    </source>
</reference>
<dbReference type="Proteomes" id="UP000179769">
    <property type="component" value="Unassembled WGS sequence"/>
</dbReference>
<sequence>MAHSSAAKKADADFRISFARRSSRFSRSSSASRAATSVGTPAFVPASTSAFATQTRSVSGEIPSCAPIRWHAPFALAPGSALASNTNRIARSRSSSGYFLGAAISSASSWFDCLHQTRYGTGRRR</sequence>
<accession>A0A1S1Q1X5</accession>
<organism evidence="1 2">
    <name type="scientific">Parafrankia soli</name>
    <dbReference type="NCBI Taxonomy" id="2599596"/>
    <lineage>
        <taxon>Bacteria</taxon>
        <taxon>Bacillati</taxon>
        <taxon>Actinomycetota</taxon>
        <taxon>Actinomycetes</taxon>
        <taxon>Frankiales</taxon>
        <taxon>Frankiaceae</taxon>
        <taxon>Parafrankia</taxon>
    </lineage>
</organism>
<protein>
    <submittedName>
        <fullName evidence="1">Uncharacterized protein</fullName>
    </submittedName>
</protein>
<gene>
    <name evidence="1" type="ORF">BBK14_17330</name>
</gene>
<dbReference type="AlphaFoldDB" id="A0A1S1Q1X5"/>
<comment type="caution">
    <text evidence="1">The sequence shown here is derived from an EMBL/GenBank/DDBJ whole genome shotgun (WGS) entry which is preliminary data.</text>
</comment>
<name>A0A1S1Q1X5_9ACTN</name>
<evidence type="ECO:0000313" key="1">
    <source>
        <dbReference type="EMBL" id="OHV28898.1"/>
    </source>
</evidence>
<keyword evidence="2" id="KW-1185">Reference proteome</keyword>